<dbReference type="RefSeq" id="WP_379517437.1">
    <property type="nucleotide sequence ID" value="NZ_JBHSPA010000031.1"/>
</dbReference>
<feature type="domain" description="Ketoreductase" evidence="2">
    <location>
        <begin position="8"/>
        <end position="191"/>
    </location>
</feature>
<gene>
    <name evidence="3" type="ORF">ACFPZ3_29085</name>
</gene>
<dbReference type="PRINTS" id="PR00080">
    <property type="entry name" value="SDRFAMILY"/>
</dbReference>
<dbReference type="PANTHER" id="PTHR42879:SF2">
    <property type="entry name" value="3-OXOACYL-[ACYL-CARRIER-PROTEIN] REDUCTASE FABG"/>
    <property type="match status" value="1"/>
</dbReference>
<dbReference type="InterPro" id="IPR002347">
    <property type="entry name" value="SDR_fam"/>
</dbReference>
<dbReference type="Pfam" id="PF13561">
    <property type="entry name" value="adh_short_C2"/>
    <property type="match status" value="1"/>
</dbReference>
<dbReference type="InterPro" id="IPR036291">
    <property type="entry name" value="NAD(P)-bd_dom_sf"/>
</dbReference>
<dbReference type="NCBIfam" id="NF009466">
    <property type="entry name" value="PRK12826.1-2"/>
    <property type="match status" value="1"/>
</dbReference>
<protein>
    <submittedName>
        <fullName evidence="3">SDR family NAD(P)-dependent oxidoreductase</fullName>
        <ecNumber evidence="3">1.1.1.-</ecNumber>
    </submittedName>
</protein>
<dbReference type="EMBL" id="JBHSPA010000031">
    <property type="protein sequence ID" value="MFC5827937.1"/>
    <property type="molecule type" value="Genomic_DNA"/>
</dbReference>
<dbReference type="GO" id="GO:0016491">
    <property type="term" value="F:oxidoreductase activity"/>
    <property type="evidence" value="ECO:0007669"/>
    <property type="project" value="UniProtKB-KW"/>
</dbReference>
<dbReference type="PRINTS" id="PR00081">
    <property type="entry name" value="GDHRDH"/>
</dbReference>
<evidence type="ECO:0000313" key="4">
    <source>
        <dbReference type="Proteomes" id="UP001596058"/>
    </source>
</evidence>
<evidence type="ECO:0000256" key="1">
    <source>
        <dbReference type="ARBA" id="ARBA00006484"/>
    </source>
</evidence>
<evidence type="ECO:0000259" key="2">
    <source>
        <dbReference type="SMART" id="SM00822"/>
    </source>
</evidence>
<dbReference type="InterPro" id="IPR050259">
    <property type="entry name" value="SDR"/>
</dbReference>
<sequence length="245" mass="25326">MNLDLNNRRALVTGGTRGVGRAISLALAGAGANVVACYRADEESAAELGRRLKQLGGDHHVVRADVTAPADVAALADHVRTVYGGLDVVVNNAGVDSMAPLAVLEGEEWRRVLDTDLTSAFLVTQAMLPLLGEDASVIMIGSAAAERGVPMRAHYGAAKAGLAGFTRSLAKELGGRRIRVNIVAPGIVETEPGAGLPEELFQRFTGLTPLGRLAQPDDVAGAVLFLAADLSQFVNGVTIAVDGGI</sequence>
<accession>A0ABW1CRE5</accession>
<comment type="similarity">
    <text evidence="1">Belongs to the short-chain dehydrogenases/reductases (SDR) family.</text>
</comment>
<dbReference type="InterPro" id="IPR057326">
    <property type="entry name" value="KR_dom"/>
</dbReference>
<proteinExistence type="inferred from homology"/>
<dbReference type="EC" id="1.1.1.-" evidence="3"/>
<reference evidence="4" key="1">
    <citation type="journal article" date="2019" name="Int. J. Syst. Evol. Microbiol.">
        <title>The Global Catalogue of Microorganisms (GCM) 10K type strain sequencing project: providing services to taxonomists for standard genome sequencing and annotation.</title>
        <authorList>
            <consortium name="The Broad Institute Genomics Platform"/>
            <consortium name="The Broad Institute Genome Sequencing Center for Infectious Disease"/>
            <person name="Wu L."/>
            <person name="Ma J."/>
        </authorList>
    </citation>
    <scope>NUCLEOTIDE SEQUENCE [LARGE SCALE GENOMIC DNA]</scope>
    <source>
        <strain evidence="4">CCUG 53903</strain>
    </source>
</reference>
<comment type="caution">
    <text evidence="3">The sequence shown here is derived from an EMBL/GenBank/DDBJ whole genome shotgun (WGS) entry which is preliminary data.</text>
</comment>
<dbReference type="PROSITE" id="PS00061">
    <property type="entry name" value="ADH_SHORT"/>
    <property type="match status" value="1"/>
</dbReference>
<dbReference type="SMART" id="SM00822">
    <property type="entry name" value="PKS_KR"/>
    <property type="match status" value="1"/>
</dbReference>
<evidence type="ECO:0000313" key="3">
    <source>
        <dbReference type="EMBL" id="MFC5827937.1"/>
    </source>
</evidence>
<keyword evidence="3" id="KW-0560">Oxidoreductase</keyword>
<dbReference type="Gene3D" id="3.40.50.720">
    <property type="entry name" value="NAD(P)-binding Rossmann-like Domain"/>
    <property type="match status" value="1"/>
</dbReference>
<dbReference type="Proteomes" id="UP001596058">
    <property type="component" value="Unassembled WGS sequence"/>
</dbReference>
<dbReference type="SUPFAM" id="SSF51735">
    <property type="entry name" value="NAD(P)-binding Rossmann-fold domains"/>
    <property type="match status" value="1"/>
</dbReference>
<dbReference type="PANTHER" id="PTHR42879">
    <property type="entry name" value="3-OXOACYL-(ACYL-CARRIER-PROTEIN) REDUCTASE"/>
    <property type="match status" value="1"/>
</dbReference>
<keyword evidence="4" id="KW-1185">Reference proteome</keyword>
<organism evidence="3 4">
    <name type="scientific">Nonomuraea insulae</name>
    <dbReference type="NCBI Taxonomy" id="1616787"/>
    <lineage>
        <taxon>Bacteria</taxon>
        <taxon>Bacillati</taxon>
        <taxon>Actinomycetota</taxon>
        <taxon>Actinomycetes</taxon>
        <taxon>Streptosporangiales</taxon>
        <taxon>Streptosporangiaceae</taxon>
        <taxon>Nonomuraea</taxon>
    </lineage>
</organism>
<name>A0ABW1CRE5_9ACTN</name>
<dbReference type="InterPro" id="IPR020904">
    <property type="entry name" value="Sc_DH/Rdtase_CS"/>
</dbReference>